<dbReference type="PANTHER" id="PTHR30012">
    <property type="entry name" value="GENERAL SECRETION PATHWAY PROTEIN"/>
    <property type="match status" value="1"/>
</dbReference>
<keyword evidence="3" id="KW-1003">Cell membrane</keyword>
<dbReference type="Proteomes" id="UP001057991">
    <property type="component" value="Plasmid unnamed1"/>
</dbReference>
<dbReference type="RefSeq" id="WP_259807073.1">
    <property type="nucleotide sequence ID" value="NZ_CP080775.1"/>
</dbReference>
<dbReference type="InterPro" id="IPR042094">
    <property type="entry name" value="T2SS_GspF_sf"/>
</dbReference>
<evidence type="ECO:0000256" key="2">
    <source>
        <dbReference type="ARBA" id="ARBA00005745"/>
    </source>
</evidence>
<evidence type="ECO:0000256" key="7">
    <source>
        <dbReference type="SAM" id="Phobius"/>
    </source>
</evidence>
<dbReference type="PRINTS" id="PR00812">
    <property type="entry name" value="BCTERIALGSPF"/>
</dbReference>
<dbReference type="Gene3D" id="1.20.81.30">
    <property type="entry name" value="Type II secretion system (T2SS), domain F"/>
    <property type="match status" value="2"/>
</dbReference>
<keyword evidence="9" id="KW-0614">Plasmid</keyword>
<feature type="transmembrane region" description="Helical" evidence="7">
    <location>
        <begin position="375"/>
        <end position="396"/>
    </location>
</feature>
<feature type="transmembrane region" description="Helical" evidence="7">
    <location>
        <begin position="222"/>
        <end position="241"/>
    </location>
</feature>
<feature type="domain" description="Type II secretion system protein GspF" evidence="8">
    <location>
        <begin position="71"/>
        <end position="193"/>
    </location>
</feature>
<dbReference type="Pfam" id="PF00482">
    <property type="entry name" value="T2SSF"/>
    <property type="match status" value="2"/>
</dbReference>
<gene>
    <name evidence="9" type="ORF">K3X48_15410</name>
</gene>
<evidence type="ECO:0000313" key="10">
    <source>
        <dbReference type="Proteomes" id="UP001057991"/>
    </source>
</evidence>
<geneLocation type="plasmid" evidence="9 10">
    <name>unnamed1</name>
</geneLocation>
<keyword evidence="5 7" id="KW-1133">Transmembrane helix</keyword>
<evidence type="ECO:0000256" key="4">
    <source>
        <dbReference type="ARBA" id="ARBA00022692"/>
    </source>
</evidence>
<dbReference type="EMBL" id="CP080777">
    <property type="protein sequence ID" value="UWP97216.1"/>
    <property type="molecule type" value="Genomic_DNA"/>
</dbReference>
<feature type="domain" description="Type II secretion system protein GspF" evidence="8">
    <location>
        <begin position="277"/>
        <end position="395"/>
    </location>
</feature>
<feature type="transmembrane region" description="Helical" evidence="7">
    <location>
        <begin position="172"/>
        <end position="192"/>
    </location>
</feature>
<keyword evidence="4 7" id="KW-0812">Transmembrane</keyword>
<comment type="similarity">
    <text evidence="2">Belongs to the GSP F family.</text>
</comment>
<dbReference type="InterPro" id="IPR003004">
    <property type="entry name" value="GspF/PilC"/>
</dbReference>
<accession>A0A9Q9LWS3</accession>
<dbReference type="InterPro" id="IPR018076">
    <property type="entry name" value="T2SS_GspF_dom"/>
</dbReference>
<sequence>MKSFEVTARDATGKEVVSTRQAPSKDRLRQTLLTEGLLVSCIREQRVWRFWRRTSGTRRKSIRENGILSLLRELRTILGAGLSVTEALSMVETRPNNAPLTQALRDINQEVRRGKPLAQAVRERPHMFEPALATTLQIGMSSGDLDMALERYETDLSTRIELRRKFRKAMTYPLFLLGLLAVVLVVLFTLILPNFVDLYSEFGAELPWATQFLIRAVETAPLWGGAIIAGTGFSWLGMNLLGRTTSGRRWLDQITLSFPLYGPLQREGYMVQLASGLSLLLHSGMPLKSAIDLMANTLPNTVLVAALHQIGAGLNTGRRFSDLCHENGLFTGAGEGLLRAGERTGALAQMLHHIARLHEQDLGDRVDVVTSLIEPVLMVLVGAVIGVIVIVVYLPIFGITNVIG</sequence>
<keyword evidence="6 7" id="KW-0472">Membrane</keyword>
<reference evidence="9" key="1">
    <citation type="submission" date="2021-08" db="EMBL/GenBank/DDBJ databases">
        <authorList>
            <person name="Nwanade C."/>
            <person name="Wang M."/>
            <person name="Masoudi A."/>
            <person name="Yu Z."/>
            <person name="Liu J."/>
        </authorList>
    </citation>
    <scope>NUCLEOTIDE SEQUENCE</scope>
    <source>
        <strain evidence="9">S056</strain>
        <plasmid evidence="9">unnamed1</plasmid>
    </source>
</reference>
<dbReference type="AlphaFoldDB" id="A0A9Q9LWS3"/>
<dbReference type="GO" id="GO:0005886">
    <property type="term" value="C:plasma membrane"/>
    <property type="evidence" value="ECO:0007669"/>
    <property type="project" value="UniProtKB-SubCell"/>
</dbReference>
<name>A0A9Q9LWS3_9RHOB</name>
<evidence type="ECO:0000256" key="6">
    <source>
        <dbReference type="ARBA" id="ARBA00023136"/>
    </source>
</evidence>
<comment type="subcellular location">
    <subcellularLocation>
        <location evidence="1">Cell membrane</location>
        <topology evidence="1">Multi-pass membrane protein</topology>
    </subcellularLocation>
</comment>
<evidence type="ECO:0000256" key="5">
    <source>
        <dbReference type="ARBA" id="ARBA00022989"/>
    </source>
</evidence>
<evidence type="ECO:0000259" key="8">
    <source>
        <dbReference type="Pfam" id="PF00482"/>
    </source>
</evidence>
<evidence type="ECO:0000256" key="1">
    <source>
        <dbReference type="ARBA" id="ARBA00004651"/>
    </source>
</evidence>
<protein>
    <submittedName>
        <fullName evidence="9">Type II secretion system F family protein</fullName>
    </submittedName>
</protein>
<evidence type="ECO:0000256" key="3">
    <source>
        <dbReference type="ARBA" id="ARBA00022475"/>
    </source>
</evidence>
<organism evidence="9 10">
    <name type="scientific">Aliiroseovarius crassostreae</name>
    <dbReference type="NCBI Taxonomy" id="154981"/>
    <lineage>
        <taxon>Bacteria</taxon>
        <taxon>Pseudomonadati</taxon>
        <taxon>Pseudomonadota</taxon>
        <taxon>Alphaproteobacteria</taxon>
        <taxon>Rhodobacterales</taxon>
        <taxon>Paracoccaceae</taxon>
        <taxon>Aliiroseovarius</taxon>
    </lineage>
</organism>
<dbReference type="PANTHER" id="PTHR30012:SF0">
    <property type="entry name" value="TYPE II SECRETION SYSTEM PROTEIN F-RELATED"/>
    <property type="match status" value="1"/>
</dbReference>
<evidence type="ECO:0000313" key="9">
    <source>
        <dbReference type="EMBL" id="UWP97216.1"/>
    </source>
</evidence>
<proteinExistence type="inferred from homology"/>